<reference evidence="2" key="1">
    <citation type="submission" date="2019-11" db="EMBL/GenBank/DDBJ databases">
        <authorList>
            <person name="Feng L."/>
        </authorList>
    </citation>
    <scope>NUCLEOTIDE SEQUENCE</scope>
    <source>
        <strain evidence="2">RtorquesLFYP15</strain>
    </source>
</reference>
<name>A0A6N2ZNM1_9FIRM</name>
<feature type="transmembrane region" description="Helical" evidence="1">
    <location>
        <begin position="7"/>
        <end position="26"/>
    </location>
</feature>
<dbReference type="AlphaFoldDB" id="A0A6N2ZNM1"/>
<keyword evidence="1" id="KW-0812">Transmembrane</keyword>
<feature type="transmembrane region" description="Helical" evidence="1">
    <location>
        <begin position="380"/>
        <end position="405"/>
    </location>
</feature>
<feature type="transmembrane region" description="Helical" evidence="1">
    <location>
        <begin position="88"/>
        <end position="107"/>
    </location>
</feature>
<keyword evidence="1" id="KW-1133">Transmembrane helix</keyword>
<dbReference type="PANTHER" id="PTHR37422">
    <property type="entry name" value="TEICHURONIC ACID BIOSYNTHESIS PROTEIN TUAE"/>
    <property type="match status" value="1"/>
</dbReference>
<dbReference type="InterPro" id="IPR051533">
    <property type="entry name" value="WaaL-like"/>
</dbReference>
<dbReference type="EMBL" id="CACRUQ010000005">
    <property type="protein sequence ID" value="VYT79677.1"/>
    <property type="molecule type" value="Genomic_DNA"/>
</dbReference>
<feature type="transmembrane region" description="Helical" evidence="1">
    <location>
        <begin position="62"/>
        <end position="82"/>
    </location>
</feature>
<feature type="transmembrane region" description="Helical" evidence="1">
    <location>
        <begin position="344"/>
        <end position="360"/>
    </location>
</feature>
<dbReference type="PANTHER" id="PTHR37422:SF13">
    <property type="entry name" value="LIPOPOLYSACCHARIDE BIOSYNTHESIS PROTEIN PA4999-RELATED"/>
    <property type="match status" value="1"/>
</dbReference>
<evidence type="ECO:0008006" key="3">
    <source>
        <dbReference type="Google" id="ProtNLM"/>
    </source>
</evidence>
<evidence type="ECO:0000313" key="2">
    <source>
        <dbReference type="EMBL" id="VYT79677.1"/>
    </source>
</evidence>
<feature type="transmembrane region" description="Helical" evidence="1">
    <location>
        <begin position="201"/>
        <end position="230"/>
    </location>
</feature>
<feature type="transmembrane region" description="Helical" evidence="1">
    <location>
        <begin position="242"/>
        <end position="259"/>
    </location>
</feature>
<evidence type="ECO:0000256" key="1">
    <source>
        <dbReference type="SAM" id="Phobius"/>
    </source>
</evidence>
<protein>
    <recommendedName>
        <fullName evidence="3">Lipid A core-O-antigen ligase and related enzymes</fullName>
    </recommendedName>
</protein>
<accession>A0A6N2ZNM1</accession>
<feature type="transmembrane region" description="Helical" evidence="1">
    <location>
        <begin position="32"/>
        <end position="50"/>
    </location>
</feature>
<organism evidence="2">
    <name type="scientific">[Ruminococcus] torques</name>
    <dbReference type="NCBI Taxonomy" id="33039"/>
    <lineage>
        <taxon>Bacteria</taxon>
        <taxon>Bacillati</taxon>
        <taxon>Bacillota</taxon>
        <taxon>Clostridia</taxon>
        <taxon>Lachnospirales</taxon>
        <taxon>Lachnospiraceae</taxon>
        <taxon>Mediterraneibacter</taxon>
    </lineage>
</organism>
<gene>
    <name evidence="2" type="ORF">RTLFYP15_00743</name>
</gene>
<sequence>MVKKKKKVYSTAVLLFGILAPMPIINLFSITMYVWCIMILGMIALVKWVNQGRVKLDKRYDRAFAAVIATWVISCLICAIRMPAKWTSGIGTSFVQLCFLIIVYIFFSQKEKVQYLSYYVKGVYISSIIQMMWGYAQILFDAIGQDLNTIVFRDILQMMGEYATQYQFGRLKVSGLCWNAGNFAPLITFGYIYTKNSYLKIAFLLLGFLSGSRTLMLGLFVGAIIEWILVGKFKATITKKKMIFLAVAIIAVAIVFLTNRDIVFRKVMEIADLLDIKNRVKTEGSANTHLYYLTSIPEITIKNDFISNLFGYGPGCSGYAQSELMNLYVTSDKWSIECDYVNQLWSYGYIGFVVYYYWYLKNLVKTIKIDKKYTALFAAFLFEGLLYNITFNWVLFLVISIFLLAKSRINIFKLDRVCCIGDKK</sequence>
<dbReference type="RefSeq" id="WP_423248483.1">
    <property type="nucleotide sequence ID" value="NZ_CACRUQ010000005.1"/>
</dbReference>
<proteinExistence type="predicted"/>
<keyword evidence="1" id="KW-0472">Membrane</keyword>